<reference evidence="1" key="1">
    <citation type="submission" date="2019-04" db="EMBL/GenBank/DDBJ databases">
        <title>Microbes associate with the intestines of laboratory mice.</title>
        <authorList>
            <person name="Navarre W."/>
            <person name="Wong E."/>
            <person name="Huang K."/>
            <person name="Tropini C."/>
            <person name="Ng K."/>
            <person name="Yu B."/>
        </authorList>
    </citation>
    <scope>NUCLEOTIDE SEQUENCE</scope>
    <source>
        <strain evidence="1">NM73_A23</strain>
    </source>
</reference>
<organism evidence="1 2">
    <name type="scientific">Palleniella muris</name>
    <dbReference type="NCBI Taxonomy" id="3038145"/>
    <lineage>
        <taxon>Bacteria</taxon>
        <taxon>Pseudomonadati</taxon>
        <taxon>Bacteroidota</taxon>
        <taxon>Bacteroidia</taxon>
        <taxon>Bacteroidales</taxon>
        <taxon>Prevotellaceae</taxon>
        <taxon>Palleniella</taxon>
    </lineage>
</organism>
<evidence type="ECO:0000313" key="2">
    <source>
        <dbReference type="Proteomes" id="UP000308886"/>
    </source>
</evidence>
<dbReference type="Proteomes" id="UP000308886">
    <property type="component" value="Unassembled WGS sequence"/>
</dbReference>
<dbReference type="EMBL" id="SRZC01000004">
    <property type="protein sequence ID" value="TGX83320.1"/>
    <property type="molecule type" value="Genomic_DNA"/>
</dbReference>
<keyword evidence="2" id="KW-1185">Reference proteome</keyword>
<comment type="caution">
    <text evidence="1">The sequence shown here is derived from an EMBL/GenBank/DDBJ whole genome shotgun (WGS) entry which is preliminary data.</text>
</comment>
<proteinExistence type="predicted"/>
<name>A0AC61QSH6_9BACT</name>
<accession>A0AC61QSH6</accession>
<gene>
    <name evidence="1" type="ORF">E5358_03420</name>
</gene>
<sequence length="1305" mass="142759">MKRLTKLCASVAIALFMLPTFASAQRIQQPLGRGVVAVYGRSNGSAGVEITWRRLAQEPENARYNVYVSQSETGEYTLLNAEPLTNTNYATTLSKVPYGSYVAVSLVADGNESAKSKPFLFKNNGLRNIYMEISYDKSPLDKTKYTTKFVWPCDLNGDGEYDYVVDRCPVDGSRNYFVEGYLADGTFLWNVDLGVNEKPCDGQNDNMCAYDIDCDGYGELIVQTSDGTRFWDSKTGTWGKYLFGKDTADSDGDGIIDYDTQNTKNPPRYMTVVDGMTGAEKASVEFMYDDAYNRTNKASLMGEQYNKHEAHVGIAYLDGVHPAIVGEWMSRRASDKVHMYRNCAFRYVNGEWKQLFMENIGGAEFHMIRIFDADGDGRDEMSSGAYVMDHDGTTLYNTGISHGDRHRTSDIDPERPGLETFSIQQNAPDMLGMILYDAGTGEPIKKWYMPAVGDVGRGDCLDLDPDHIGWEMFSTMDDYQMYDAKGNKIEGKKGYFPTEGIWWDGELDRENVNSPDGGGYNAMIVDYKNGRLIEMAKESNWTIKTSNAKRGKYWGDIIGDWREELVLIRERDGVCEGIVGFTTDYKTDIDNIYCLQQDPHYRGDCTTRGYYQSPNPGFYLGYDMPRPQLPPCMTSDDETDVFGIADGNATVTPRNGVKKVYAMPVKGQTLTFDSRSSAQDGNSTEIWKGQQGTLVMAQPHSGEVYITEGTVRGTSFLGNVNLRACGTLAGASFVDNVIIEGALNYEGCRLMPEEVMTIGKKVVVQEKKKLYIELMPGKDRMVLKAGVDLKGTIVFNLPDDLPEGNYALVEGCDNIDLKKVEVNGLKGKSYTFKLVVGEGENAPAILTLIVEGQRGAADGVLWTGAESAVWDYQTKNFSLNGQPTAFVEGDKVVFDDSAEKTTITINEMMPADAVFKNNKSYTLNGVGGISGRIILESGKLTVKELNYNFEIGKATLAVNNTNASCENPILLTDAATISIASGTTSLKGKITGEGSLLKTGAGQLNITYAGANAWTETILQAGTLAMGTWNTTFGKSTSPIHVTGNAAITVFNNNSTSQMPQFQNPVTIDKGKTLTFHAGQRCAIKGKLLGEGTYKIDFPYVRGDVYTNCSQFEGTYHVTTTNCRFVQAMDLSKATLRIDKDAEVVSVKAGSGTAQSLTHKVGNLTGEGTLGNGTWNVSGITYSTGSTIITGTLKLNSPLIDVTALTRGTVPDNAEFKILTINGTASITGTPTFFPATPKDGWEWDTSTLTTDGVLRMKLSTAIDAVENDNAAESSVYTVTGVKLPSKTSVPKGKIMIMNGKKILK</sequence>
<evidence type="ECO:0000313" key="1">
    <source>
        <dbReference type="EMBL" id="TGX83320.1"/>
    </source>
</evidence>
<protein>
    <submittedName>
        <fullName evidence="1">Uncharacterized protein</fullName>
    </submittedName>
</protein>